<dbReference type="Gene3D" id="3.40.50.300">
    <property type="entry name" value="P-loop containing nucleotide triphosphate hydrolases"/>
    <property type="match status" value="1"/>
</dbReference>
<reference evidence="2" key="1">
    <citation type="submission" date="2018-11" db="EMBL/GenBank/DDBJ databases">
        <authorList>
            <consortium name="Pathogen Informatics"/>
        </authorList>
    </citation>
    <scope>NUCLEOTIDE SEQUENCE</scope>
</reference>
<dbReference type="Pfam" id="PF12775">
    <property type="entry name" value="AAA_7"/>
    <property type="match status" value="1"/>
</dbReference>
<dbReference type="PANTHER" id="PTHR22878">
    <property type="entry name" value="DYNEIN HEAVY CHAIN 6, AXONEMAL-LIKE-RELATED"/>
    <property type="match status" value="1"/>
</dbReference>
<dbReference type="AlphaFoldDB" id="A0A448WH92"/>
<dbReference type="EMBL" id="CAAALY010012546">
    <property type="protein sequence ID" value="VEL11694.1"/>
    <property type="molecule type" value="Genomic_DNA"/>
</dbReference>
<dbReference type="InterPro" id="IPR026983">
    <property type="entry name" value="DHC"/>
</dbReference>
<gene>
    <name evidence="2" type="ORF">PXEA_LOCUS5134</name>
</gene>
<dbReference type="PANTHER" id="PTHR22878:SF63">
    <property type="entry name" value="DYNEIN AXONEMAL HEAVY CHAIN 10"/>
    <property type="match status" value="1"/>
</dbReference>
<dbReference type="GO" id="GO:0007018">
    <property type="term" value="P:microtubule-based movement"/>
    <property type="evidence" value="ECO:0007669"/>
    <property type="project" value="InterPro"/>
</dbReference>
<dbReference type="SUPFAM" id="SSF52540">
    <property type="entry name" value="P-loop containing nucleoside triphosphate hydrolases"/>
    <property type="match status" value="1"/>
</dbReference>
<dbReference type="Proteomes" id="UP000784294">
    <property type="component" value="Unassembled WGS sequence"/>
</dbReference>
<dbReference type="OrthoDB" id="5593012at2759"/>
<dbReference type="GO" id="GO:0030286">
    <property type="term" value="C:dynein complex"/>
    <property type="evidence" value="ECO:0007669"/>
    <property type="project" value="InterPro"/>
</dbReference>
<dbReference type="Gene3D" id="1.20.920.30">
    <property type="match status" value="1"/>
</dbReference>
<dbReference type="Pfam" id="PF17857">
    <property type="entry name" value="AAA_lid_1"/>
    <property type="match status" value="1"/>
</dbReference>
<name>A0A448WH92_9PLAT</name>
<evidence type="ECO:0000313" key="3">
    <source>
        <dbReference type="Proteomes" id="UP000784294"/>
    </source>
</evidence>
<keyword evidence="3" id="KW-1185">Reference proteome</keyword>
<organism evidence="2 3">
    <name type="scientific">Protopolystoma xenopodis</name>
    <dbReference type="NCBI Taxonomy" id="117903"/>
    <lineage>
        <taxon>Eukaryota</taxon>
        <taxon>Metazoa</taxon>
        <taxon>Spiralia</taxon>
        <taxon>Lophotrochozoa</taxon>
        <taxon>Platyhelminthes</taxon>
        <taxon>Monogenea</taxon>
        <taxon>Polyopisthocotylea</taxon>
        <taxon>Polystomatidea</taxon>
        <taxon>Polystomatidae</taxon>
        <taxon>Protopolystoma</taxon>
    </lineage>
</organism>
<accession>A0A448WH92</accession>
<evidence type="ECO:0000313" key="2">
    <source>
        <dbReference type="EMBL" id="VEL11694.1"/>
    </source>
</evidence>
<feature type="domain" description="Dynein heavy chain 3 AAA+ lid" evidence="1">
    <location>
        <begin position="111"/>
        <end position="182"/>
    </location>
</feature>
<protein>
    <recommendedName>
        <fullName evidence="1">Dynein heavy chain 3 AAA+ lid domain-containing protein</fullName>
    </recommendedName>
</protein>
<dbReference type="InterPro" id="IPR027417">
    <property type="entry name" value="P-loop_NTPase"/>
</dbReference>
<comment type="caution">
    <text evidence="2">The sequence shown here is derived from an EMBL/GenBank/DDBJ whole genome shotgun (WGS) entry which is preliminary data.</text>
</comment>
<dbReference type="InterPro" id="IPR041589">
    <property type="entry name" value="DNAH3_AAA_lid_1"/>
</dbReference>
<evidence type="ECO:0000259" key="1">
    <source>
        <dbReference type="Pfam" id="PF17857"/>
    </source>
</evidence>
<proteinExistence type="predicted"/>
<dbReference type="GO" id="GO:0051959">
    <property type="term" value="F:dynein light intermediate chain binding"/>
    <property type="evidence" value="ECO:0007669"/>
    <property type="project" value="InterPro"/>
</dbReference>
<dbReference type="GO" id="GO:0045505">
    <property type="term" value="F:dynein intermediate chain binding"/>
    <property type="evidence" value="ECO:0007669"/>
    <property type="project" value="InterPro"/>
</dbReference>
<sequence>MQVDEYGTQQPIALMRLLIGRGGLYDQIAKEMSWRRLKDTTYLGSMGPPGGGRHALDPRFVSLFSVFHALCPSNDSMFTIFGGILFGHMANGFTHRLINEAPTFTLMSIKAYQTVRNRLLPTPTKFHYTFNLRDIFRLFQGLCFANPERFKGPKKFLRLWRHECIRVFEDRMNCLQDREIVSVSLIKSIFSRKQYKV</sequence>